<reference evidence="4" key="1">
    <citation type="submission" date="2023-05" db="EMBL/GenBank/DDBJ databases">
        <title>Anaerotaeda fermentans gen. nov., sp. nov., a novel anaerobic planctomycete of the new family within the order Sedimentisphaerales isolated from Taman Peninsula, Russia.</title>
        <authorList>
            <person name="Khomyakova M.A."/>
            <person name="Merkel A.Y."/>
            <person name="Slobodkin A.I."/>
        </authorList>
    </citation>
    <scope>NUCLEOTIDE SEQUENCE</scope>
    <source>
        <strain evidence="4">M17dextr</strain>
    </source>
</reference>
<gene>
    <name evidence="4" type="ORF">QJ522_04020</name>
</gene>
<name>A0AAW6TWY9_9BACT</name>
<dbReference type="GO" id="GO:0008168">
    <property type="term" value="F:methyltransferase activity"/>
    <property type="evidence" value="ECO:0007669"/>
    <property type="project" value="UniProtKB-KW"/>
</dbReference>
<evidence type="ECO:0000256" key="2">
    <source>
        <dbReference type="ARBA" id="ARBA00022603"/>
    </source>
</evidence>
<dbReference type="Pfam" id="PF06253">
    <property type="entry name" value="MTTB"/>
    <property type="match status" value="1"/>
</dbReference>
<dbReference type="GO" id="GO:0032259">
    <property type="term" value="P:methylation"/>
    <property type="evidence" value="ECO:0007669"/>
    <property type="project" value="UniProtKB-KW"/>
</dbReference>
<keyword evidence="2 4" id="KW-0489">Methyltransferase</keyword>
<dbReference type="Proteomes" id="UP001431776">
    <property type="component" value="Unassembled WGS sequence"/>
</dbReference>
<protein>
    <submittedName>
        <fullName evidence="4">Trimethylamine methyltransferase family protein</fullName>
    </submittedName>
</protein>
<comment type="similarity">
    <text evidence="1">Belongs to the trimethylamine methyltransferase family.</text>
</comment>
<keyword evidence="5" id="KW-1185">Reference proteome</keyword>
<organism evidence="4 5">
    <name type="scientific">Anaerobaca lacustris</name>
    <dbReference type="NCBI Taxonomy" id="3044600"/>
    <lineage>
        <taxon>Bacteria</taxon>
        <taxon>Pseudomonadati</taxon>
        <taxon>Planctomycetota</taxon>
        <taxon>Phycisphaerae</taxon>
        <taxon>Sedimentisphaerales</taxon>
        <taxon>Anaerobacaceae</taxon>
        <taxon>Anaerobaca</taxon>
    </lineage>
</organism>
<dbReference type="AlphaFoldDB" id="A0AAW6TWY9"/>
<comment type="caution">
    <text evidence="4">The sequence shown here is derived from an EMBL/GenBank/DDBJ whole genome shotgun (WGS) entry which is preliminary data.</text>
</comment>
<dbReference type="Gene3D" id="3.20.20.480">
    <property type="entry name" value="Trimethylamine methyltransferase-like"/>
    <property type="match status" value="1"/>
</dbReference>
<keyword evidence="3" id="KW-0808">Transferase</keyword>
<evidence type="ECO:0000313" key="4">
    <source>
        <dbReference type="EMBL" id="MDI6448204.1"/>
    </source>
</evidence>
<evidence type="ECO:0000256" key="3">
    <source>
        <dbReference type="ARBA" id="ARBA00022679"/>
    </source>
</evidence>
<proteinExistence type="inferred from homology"/>
<dbReference type="InterPro" id="IPR038601">
    <property type="entry name" value="MttB-like_sf"/>
</dbReference>
<dbReference type="EMBL" id="JASCXX010000003">
    <property type="protein sequence ID" value="MDI6448204.1"/>
    <property type="molecule type" value="Genomic_DNA"/>
</dbReference>
<evidence type="ECO:0000313" key="5">
    <source>
        <dbReference type="Proteomes" id="UP001431776"/>
    </source>
</evidence>
<dbReference type="GO" id="GO:0015948">
    <property type="term" value="P:methanogenesis"/>
    <property type="evidence" value="ECO:0007669"/>
    <property type="project" value="InterPro"/>
</dbReference>
<evidence type="ECO:0000256" key="1">
    <source>
        <dbReference type="ARBA" id="ARBA00007137"/>
    </source>
</evidence>
<accession>A0AAW6TWY9</accession>
<dbReference type="InterPro" id="IPR010426">
    <property type="entry name" value="MTTB_MeTrfase"/>
</dbReference>
<sequence length="478" mass="51723">MAKPGLRFLSDDDVQAIHEAGLLILRDTGVKVHHAEARRLLAEAGATVDEHSRIAHLPEQLVMASLAQTGKGYTLYGRDPGRTARFGHGDRVWMSSPGQYTWIDSQTGRRRGATVQDVQDAIRLGDALDHIHIVGAMGQPEEVSEIGSDVFLTSELVKGTTKPTRCWVRNGRTAGAILEIYRTVAGGAQSLQQRPMAEAFLEPISPLQLPEHGLDIVKAFAQAGQPVSIGPMAMTSATAPGTLAGTLAQENAEILAGLVVTQLFAPDTPIMYGGIPHIMDPETGICSFGSPEQGLMAVAMVQMARFYGFPVYVNVGLTDAKTLDTQAGIEKTSSMLMGLLAGADTFGHCGICGTDHGASLEWLYLDNELAAYVERIARGLTVDAETLAAEVVHRIGPGGNYLADEHTVRHFRDELWLSGPAWNRQSWDGWEAAGCISMNERAREQVRTILATHRAEPMEEKLAAEIDRIVQCAQRELD</sequence>
<dbReference type="RefSeq" id="WP_349243611.1">
    <property type="nucleotide sequence ID" value="NZ_JASCXX010000003.1"/>
</dbReference>